<dbReference type="Gene3D" id="3.40.50.300">
    <property type="entry name" value="P-loop containing nucleotide triphosphate hydrolases"/>
    <property type="match status" value="1"/>
</dbReference>
<evidence type="ECO:0000313" key="5">
    <source>
        <dbReference type="EMBL" id="OOP68001.1"/>
    </source>
</evidence>
<gene>
    <name evidence="5" type="ORF">BWZ43_12735</name>
</gene>
<dbReference type="Pfam" id="PF25873">
    <property type="entry name" value="WHD_MalT"/>
    <property type="match status" value="1"/>
</dbReference>
<dbReference type="InterPro" id="IPR059106">
    <property type="entry name" value="WHD_MalT"/>
</dbReference>
<dbReference type="InterPro" id="IPR011990">
    <property type="entry name" value="TPR-like_helical_dom_sf"/>
</dbReference>
<dbReference type="InterPro" id="IPR036388">
    <property type="entry name" value="WH-like_DNA-bd_sf"/>
</dbReference>
<sequence>MKSRNDQFGETRSILVTKLQIPVNQANILPRPHLHNLLNHALDKNVIMVGAPAGFGKTTIISEWVKTIHLPVAWISIGLEDNEPETFLEYMLSALAIIDDKLGLKSRNLLYSPNPPVLEKIFQSCINEIAMFSSELCLVIDNFHMMNHSQIQQIFAYLLEFIPSNLKIILITKTENLPALKKLKYTGKMVKISKEELRFKGHEFKQFYHVLKKLPLNELELQLLENKTEGWVISMNLFAQALVEDRSMLYEKDQFSGRHPYIYSYLIEEMLDYLDDSVRNFLLEVSILDELSCSLCEAVTLKKDAAEYLQLLFSSKEMIKLIPERNNQWFRLHSLLREFFYHQLVNKYQGNIVHLHRRAYTWFYTQGYISKAVNHAVQANDLDKATEYLWNLAPSLLKNREYNELAYLLNLFPNDWIENSPHLCIIYSWTLALQKMWENAHTYLAFVDRLILKMEASLYEKFLIELHVLRGYIALLEQKGDECIKHMTTAAKMLPKYSEFYHMGVEILSPEWNVLGSDIAFGGQLASTCTLYGKLREIWKNSGLPIVGFGAVVLGAIHYEWDELDKVQYFAKRGIYIGKKHRNLGILVPSSLLYARMKRALNNDDEMWQMIQQLENSITDRYWRTTITGFKIKIMLEEGRVDKAVELMEKLEQMPDTGMISINQIRVLRASGKRTKALKRIEPLIKQVELENRLAIFIELMILQSLIHFEEGNRSKAFTIINQAIRLGMKEGYLRLFLDEGTHMKKLLCDFQKIVSTDQAVKEYCSKILSKFEHDSIDEVVVKTDLPYLDDLTNRELEVLKLLEKGLTNKEIAEALYITVGTVKLYNHKIYSKLQVKSRTQALIRAKELRLIDY</sequence>
<proteinExistence type="predicted"/>
<dbReference type="GO" id="GO:0003677">
    <property type="term" value="F:DNA binding"/>
    <property type="evidence" value="ECO:0007669"/>
    <property type="project" value="UniProtKB-KW"/>
</dbReference>
<dbReference type="Gene3D" id="1.10.10.10">
    <property type="entry name" value="Winged helix-like DNA-binding domain superfamily/Winged helix DNA-binding domain"/>
    <property type="match status" value="1"/>
</dbReference>
<dbReference type="Proteomes" id="UP000189761">
    <property type="component" value="Unassembled WGS sequence"/>
</dbReference>
<dbReference type="RefSeq" id="WP_078110323.1">
    <property type="nucleotide sequence ID" value="NZ_CP065424.1"/>
</dbReference>
<evidence type="ECO:0000313" key="6">
    <source>
        <dbReference type="Proteomes" id="UP000189761"/>
    </source>
</evidence>
<dbReference type="InterPro" id="IPR000792">
    <property type="entry name" value="Tscrpt_reg_LuxR_C"/>
</dbReference>
<dbReference type="Pfam" id="PF00196">
    <property type="entry name" value="GerE"/>
    <property type="match status" value="1"/>
</dbReference>
<reference evidence="5 6" key="1">
    <citation type="submission" date="2017-01" db="EMBL/GenBank/DDBJ databases">
        <title>Draft genome sequence of Bacillus oleronius.</title>
        <authorList>
            <person name="Allam M."/>
        </authorList>
    </citation>
    <scope>NUCLEOTIDE SEQUENCE [LARGE SCALE GENOMIC DNA]</scope>
    <source>
        <strain evidence="5 6">DSM 9356</strain>
    </source>
</reference>
<comment type="caution">
    <text evidence="5">The sequence shown here is derived from an EMBL/GenBank/DDBJ whole genome shotgun (WGS) entry which is preliminary data.</text>
</comment>
<dbReference type="AlphaFoldDB" id="A0A8E2I772"/>
<dbReference type="GO" id="GO:0006355">
    <property type="term" value="P:regulation of DNA-templated transcription"/>
    <property type="evidence" value="ECO:0007669"/>
    <property type="project" value="InterPro"/>
</dbReference>
<dbReference type="Gene3D" id="1.25.40.10">
    <property type="entry name" value="Tetratricopeptide repeat domain"/>
    <property type="match status" value="1"/>
</dbReference>
<dbReference type="CDD" id="cd06170">
    <property type="entry name" value="LuxR_C_like"/>
    <property type="match status" value="1"/>
</dbReference>
<keyword evidence="3" id="KW-0804">Transcription</keyword>
<dbReference type="SUPFAM" id="SSF52540">
    <property type="entry name" value="P-loop containing nucleoside triphosphate hydrolases"/>
    <property type="match status" value="1"/>
</dbReference>
<dbReference type="Pfam" id="PF17874">
    <property type="entry name" value="TPR_MalT"/>
    <property type="match status" value="1"/>
</dbReference>
<evidence type="ECO:0000259" key="4">
    <source>
        <dbReference type="PROSITE" id="PS50043"/>
    </source>
</evidence>
<dbReference type="InterPro" id="IPR041617">
    <property type="entry name" value="TPR_MalT"/>
</dbReference>
<keyword evidence="1" id="KW-0805">Transcription regulation</keyword>
<dbReference type="PROSITE" id="PS50043">
    <property type="entry name" value="HTH_LUXR_2"/>
    <property type="match status" value="1"/>
</dbReference>
<accession>A0A8E2I772</accession>
<dbReference type="SUPFAM" id="SSF46894">
    <property type="entry name" value="C-terminal effector domain of the bipartite response regulators"/>
    <property type="match status" value="1"/>
</dbReference>
<name>A0A8E2I772_9BACI</name>
<dbReference type="EMBL" id="MTLA01000142">
    <property type="protein sequence ID" value="OOP68001.1"/>
    <property type="molecule type" value="Genomic_DNA"/>
</dbReference>
<dbReference type="PRINTS" id="PR00038">
    <property type="entry name" value="HTHLUXR"/>
</dbReference>
<dbReference type="SMART" id="SM00421">
    <property type="entry name" value="HTH_LUXR"/>
    <property type="match status" value="1"/>
</dbReference>
<dbReference type="InterPro" id="IPR016032">
    <property type="entry name" value="Sig_transdc_resp-reg_C-effctor"/>
</dbReference>
<evidence type="ECO:0000256" key="1">
    <source>
        <dbReference type="ARBA" id="ARBA00023015"/>
    </source>
</evidence>
<dbReference type="SUPFAM" id="SSF48452">
    <property type="entry name" value="TPR-like"/>
    <property type="match status" value="1"/>
</dbReference>
<keyword evidence="6" id="KW-1185">Reference proteome</keyword>
<dbReference type="PANTHER" id="PTHR44688:SF16">
    <property type="entry name" value="DNA-BINDING TRANSCRIPTIONAL ACTIVATOR DEVR_DOSR"/>
    <property type="match status" value="1"/>
</dbReference>
<evidence type="ECO:0000256" key="2">
    <source>
        <dbReference type="ARBA" id="ARBA00023125"/>
    </source>
</evidence>
<feature type="domain" description="HTH luxR-type" evidence="4">
    <location>
        <begin position="785"/>
        <end position="850"/>
    </location>
</feature>
<dbReference type="InterPro" id="IPR027417">
    <property type="entry name" value="P-loop_NTPase"/>
</dbReference>
<dbReference type="PANTHER" id="PTHR44688">
    <property type="entry name" value="DNA-BINDING TRANSCRIPTIONAL ACTIVATOR DEVR_DOSR"/>
    <property type="match status" value="1"/>
</dbReference>
<evidence type="ECO:0000256" key="3">
    <source>
        <dbReference type="ARBA" id="ARBA00023163"/>
    </source>
</evidence>
<organism evidence="5 6">
    <name type="scientific">Heyndrickxia oleronia</name>
    <dbReference type="NCBI Taxonomy" id="38875"/>
    <lineage>
        <taxon>Bacteria</taxon>
        <taxon>Bacillati</taxon>
        <taxon>Bacillota</taxon>
        <taxon>Bacilli</taxon>
        <taxon>Bacillales</taxon>
        <taxon>Bacillaceae</taxon>
        <taxon>Heyndrickxia</taxon>
    </lineage>
</organism>
<keyword evidence="2" id="KW-0238">DNA-binding</keyword>
<protein>
    <recommendedName>
        <fullName evidence="4">HTH luxR-type domain-containing protein</fullName>
    </recommendedName>
</protein>